<feature type="transmembrane region" description="Helical" evidence="3">
    <location>
        <begin position="12"/>
        <end position="30"/>
    </location>
</feature>
<evidence type="ECO:0000313" key="6">
    <source>
        <dbReference type="Proteomes" id="UP000297447"/>
    </source>
</evidence>
<evidence type="ECO:0000256" key="1">
    <source>
        <dbReference type="ARBA" id="ARBA00023015"/>
    </source>
</evidence>
<evidence type="ECO:0000256" key="3">
    <source>
        <dbReference type="SAM" id="Phobius"/>
    </source>
</evidence>
<proteinExistence type="predicted"/>
<evidence type="ECO:0000259" key="4">
    <source>
        <dbReference type="PROSITE" id="PS50921"/>
    </source>
</evidence>
<dbReference type="Pfam" id="PF03861">
    <property type="entry name" value="ANTAR"/>
    <property type="match status" value="1"/>
</dbReference>
<feature type="domain" description="ANTAR" evidence="4">
    <location>
        <begin position="146"/>
        <end position="207"/>
    </location>
</feature>
<keyword evidence="3" id="KW-0812">Transmembrane</keyword>
<keyword evidence="6" id="KW-1185">Reference proteome</keyword>
<dbReference type="Proteomes" id="UP000297447">
    <property type="component" value="Unassembled WGS sequence"/>
</dbReference>
<protein>
    <submittedName>
        <fullName evidence="5">ANTAR domain-containing protein</fullName>
    </submittedName>
</protein>
<evidence type="ECO:0000256" key="2">
    <source>
        <dbReference type="ARBA" id="ARBA00023163"/>
    </source>
</evidence>
<dbReference type="SMART" id="SM01012">
    <property type="entry name" value="ANTAR"/>
    <property type="match status" value="1"/>
</dbReference>
<dbReference type="InterPro" id="IPR005561">
    <property type="entry name" value="ANTAR"/>
</dbReference>
<dbReference type="AlphaFoldDB" id="A0A4R8ZZX4"/>
<accession>A0A4R8ZZX4</accession>
<keyword evidence="1" id="KW-0805">Transcription regulation</keyword>
<dbReference type="InterPro" id="IPR036388">
    <property type="entry name" value="WH-like_DNA-bd_sf"/>
</dbReference>
<organism evidence="5 6">
    <name type="scientific">Cryobacterium frigoriphilum</name>
    <dbReference type="NCBI Taxonomy" id="1259150"/>
    <lineage>
        <taxon>Bacteria</taxon>
        <taxon>Bacillati</taxon>
        <taxon>Actinomycetota</taxon>
        <taxon>Actinomycetes</taxon>
        <taxon>Micrococcales</taxon>
        <taxon>Microbacteriaceae</taxon>
        <taxon>Cryobacterium</taxon>
    </lineage>
</organism>
<keyword evidence="3" id="KW-1133">Transmembrane helix</keyword>
<name>A0A4R8ZZX4_9MICO</name>
<keyword evidence="3" id="KW-0472">Membrane</keyword>
<dbReference type="EMBL" id="SOHE01000048">
    <property type="protein sequence ID" value="TFD49690.1"/>
    <property type="molecule type" value="Genomic_DNA"/>
</dbReference>
<reference evidence="5 6" key="1">
    <citation type="submission" date="2019-03" db="EMBL/GenBank/DDBJ databases">
        <title>Genomics of glacier-inhabiting Cryobacterium strains.</title>
        <authorList>
            <person name="Liu Q."/>
            <person name="Xin Y.-H."/>
        </authorList>
    </citation>
    <scope>NUCLEOTIDE SEQUENCE [LARGE SCALE GENOMIC DNA]</scope>
    <source>
        <strain evidence="5 6">Hh14</strain>
    </source>
</reference>
<gene>
    <name evidence="5" type="ORF">E3T55_11340</name>
</gene>
<dbReference type="GO" id="GO:0003723">
    <property type="term" value="F:RNA binding"/>
    <property type="evidence" value="ECO:0007669"/>
    <property type="project" value="InterPro"/>
</dbReference>
<comment type="caution">
    <text evidence="5">The sequence shown here is derived from an EMBL/GenBank/DDBJ whole genome shotgun (WGS) entry which is preliminary data.</text>
</comment>
<dbReference type="Gene3D" id="3.30.450.40">
    <property type="match status" value="1"/>
</dbReference>
<dbReference type="Gene3D" id="1.10.10.10">
    <property type="entry name" value="Winged helix-like DNA-binding domain superfamily/Winged helix DNA-binding domain"/>
    <property type="match status" value="1"/>
</dbReference>
<dbReference type="PROSITE" id="PS50921">
    <property type="entry name" value="ANTAR"/>
    <property type="match status" value="1"/>
</dbReference>
<dbReference type="OrthoDB" id="7466251at2"/>
<dbReference type="InterPro" id="IPR029016">
    <property type="entry name" value="GAF-like_dom_sf"/>
</dbReference>
<sequence>MRPDDSRLCARFVSALPITGAAVSVFGGMVPETSICASDVMAARLDEMQFDLGEGPRWDSASSRLPVHETHVQHSTHQNWPMFGAALKQTEVAALFVYPLSVAALDVGVVELYSLRPGPLSARDNAIAQALASETAWTLLDHLLSMQEAARTTEPRDNAPLSRREIHQATGMVLVQLGSNATEALLVMRAHAFSHDKSLRDVAGDVVERRLVFAA</sequence>
<evidence type="ECO:0000313" key="5">
    <source>
        <dbReference type="EMBL" id="TFD49690.1"/>
    </source>
</evidence>
<dbReference type="SUPFAM" id="SSF55781">
    <property type="entry name" value="GAF domain-like"/>
    <property type="match status" value="1"/>
</dbReference>
<keyword evidence="2" id="KW-0804">Transcription</keyword>